<dbReference type="EMBL" id="CADCVR010000050">
    <property type="protein sequence ID" value="CAA9493598.1"/>
    <property type="molecule type" value="Genomic_DNA"/>
</dbReference>
<comment type="similarity">
    <text evidence="4 5">Belongs to the RNA methyltransferase RlmH family.</text>
</comment>
<dbReference type="HAMAP" id="MF_00658">
    <property type="entry name" value="23SrRNA_methyltr_H"/>
    <property type="match status" value="1"/>
</dbReference>
<name>A0A6J4SA93_9ACTN</name>
<keyword evidence="1 5" id="KW-0489">Methyltransferase</keyword>
<evidence type="ECO:0000256" key="4">
    <source>
        <dbReference type="ARBA" id="ARBA00038303"/>
    </source>
</evidence>
<comment type="subunit">
    <text evidence="5">Homodimer.</text>
</comment>
<evidence type="ECO:0000313" key="6">
    <source>
        <dbReference type="EMBL" id="CAA9493598.1"/>
    </source>
</evidence>
<feature type="binding site" evidence="5">
    <location>
        <position position="94"/>
    </location>
    <ligand>
        <name>S-adenosyl-L-methionine</name>
        <dbReference type="ChEBI" id="CHEBI:59789"/>
    </ligand>
</feature>
<keyword evidence="5" id="KW-0698">rRNA processing</keyword>
<dbReference type="PANTHER" id="PTHR33603">
    <property type="entry name" value="METHYLTRANSFERASE"/>
    <property type="match status" value="1"/>
</dbReference>
<keyword evidence="5" id="KW-0963">Cytoplasm</keyword>
<evidence type="ECO:0000256" key="5">
    <source>
        <dbReference type="HAMAP-Rule" id="MF_00658"/>
    </source>
</evidence>
<feature type="binding site" evidence="5">
    <location>
        <begin position="111"/>
        <end position="116"/>
    </location>
    <ligand>
        <name>S-adenosyl-L-methionine</name>
        <dbReference type="ChEBI" id="CHEBI:59789"/>
    </ligand>
</feature>
<gene>
    <name evidence="5" type="primary">rlmH</name>
    <name evidence="6" type="ORF">AVDCRST_MAG53-1668</name>
</gene>
<dbReference type="AlphaFoldDB" id="A0A6J4SA93"/>
<dbReference type="InterPro" id="IPR003742">
    <property type="entry name" value="RlmH-like"/>
</dbReference>
<evidence type="ECO:0000256" key="2">
    <source>
        <dbReference type="ARBA" id="ARBA00022679"/>
    </source>
</evidence>
<dbReference type="PIRSF" id="PIRSF004505">
    <property type="entry name" value="MT_bac"/>
    <property type="match status" value="1"/>
</dbReference>
<evidence type="ECO:0000256" key="3">
    <source>
        <dbReference type="ARBA" id="ARBA00022691"/>
    </source>
</evidence>
<dbReference type="Gene3D" id="3.40.1280.10">
    <property type="match status" value="1"/>
</dbReference>
<dbReference type="CDD" id="cd18081">
    <property type="entry name" value="RlmH-like"/>
    <property type="match status" value="1"/>
</dbReference>
<protein>
    <recommendedName>
        <fullName evidence="5">Ribosomal RNA large subunit methyltransferase H</fullName>
        <ecNumber evidence="5">2.1.1.177</ecNumber>
    </recommendedName>
    <alternativeName>
        <fullName evidence="5">23S rRNA (pseudouridine1915-N3)-methyltransferase</fullName>
    </alternativeName>
    <alternativeName>
        <fullName evidence="5">23S rRNA m3Psi1915 methyltransferase</fullName>
    </alternativeName>
    <alternativeName>
        <fullName evidence="5">rRNA (pseudouridine-N3-)-methyltransferase RlmH</fullName>
    </alternativeName>
</protein>
<dbReference type="Pfam" id="PF02590">
    <property type="entry name" value="SPOUT_MTase"/>
    <property type="match status" value="1"/>
</dbReference>
<dbReference type="PANTHER" id="PTHR33603:SF1">
    <property type="entry name" value="RIBOSOMAL RNA LARGE SUBUNIT METHYLTRANSFERASE H"/>
    <property type="match status" value="1"/>
</dbReference>
<reference evidence="6" key="1">
    <citation type="submission" date="2020-02" db="EMBL/GenBank/DDBJ databases">
        <authorList>
            <person name="Meier V. D."/>
        </authorList>
    </citation>
    <scope>NUCLEOTIDE SEQUENCE</scope>
    <source>
        <strain evidence="6">AVDCRST_MAG53</strain>
    </source>
</reference>
<dbReference type="InterPro" id="IPR029028">
    <property type="entry name" value="Alpha/beta_knot_MTases"/>
</dbReference>
<dbReference type="GO" id="GO:0005737">
    <property type="term" value="C:cytoplasm"/>
    <property type="evidence" value="ECO:0007669"/>
    <property type="project" value="UniProtKB-SubCell"/>
</dbReference>
<organism evidence="6">
    <name type="scientific">uncultured Solirubrobacteraceae bacterium</name>
    <dbReference type="NCBI Taxonomy" id="1162706"/>
    <lineage>
        <taxon>Bacteria</taxon>
        <taxon>Bacillati</taxon>
        <taxon>Actinomycetota</taxon>
        <taxon>Thermoleophilia</taxon>
        <taxon>Solirubrobacterales</taxon>
        <taxon>Solirubrobacteraceae</taxon>
        <taxon>environmental samples</taxon>
    </lineage>
</organism>
<dbReference type="SUPFAM" id="SSF75217">
    <property type="entry name" value="alpha/beta knot"/>
    <property type="match status" value="1"/>
</dbReference>
<dbReference type="EC" id="2.1.1.177" evidence="5"/>
<keyword evidence="2 5" id="KW-0808">Transferase</keyword>
<dbReference type="GO" id="GO:0070038">
    <property type="term" value="F:rRNA (pseudouridine-N3-)-methyltransferase activity"/>
    <property type="evidence" value="ECO:0007669"/>
    <property type="project" value="UniProtKB-UniRule"/>
</dbReference>
<proteinExistence type="inferred from homology"/>
<comment type="function">
    <text evidence="5">Specifically methylates the pseudouridine at position 1915 (m3Psi1915) in 23S rRNA.</text>
</comment>
<feature type="binding site" evidence="5">
    <location>
        <position position="63"/>
    </location>
    <ligand>
        <name>S-adenosyl-L-methionine</name>
        <dbReference type="ChEBI" id="CHEBI:59789"/>
    </ligand>
</feature>
<comment type="catalytic activity">
    <reaction evidence="5">
        <text>pseudouridine(1915) in 23S rRNA + S-adenosyl-L-methionine = N(3)-methylpseudouridine(1915) in 23S rRNA + S-adenosyl-L-homocysteine + H(+)</text>
        <dbReference type="Rhea" id="RHEA:42752"/>
        <dbReference type="Rhea" id="RHEA-COMP:10221"/>
        <dbReference type="Rhea" id="RHEA-COMP:10222"/>
        <dbReference type="ChEBI" id="CHEBI:15378"/>
        <dbReference type="ChEBI" id="CHEBI:57856"/>
        <dbReference type="ChEBI" id="CHEBI:59789"/>
        <dbReference type="ChEBI" id="CHEBI:65314"/>
        <dbReference type="ChEBI" id="CHEBI:74486"/>
        <dbReference type="EC" id="2.1.1.177"/>
    </reaction>
</comment>
<accession>A0A6J4SA93</accession>
<comment type="subcellular location">
    <subcellularLocation>
        <location evidence="5">Cytoplasm</location>
    </subcellularLocation>
</comment>
<keyword evidence="3 5" id="KW-0949">S-adenosyl-L-methionine</keyword>
<evidence type="ECO:0000256" key="1">
    <source>
        <dbReference type="ARBA" id="ARBA00022603"/>
    </source>
</evidence>
<sequence length="143" mass="15924">MRLIVLAVGRLRPPYVDDVQHYAKLLSRYARLELVEVREADQVPARVPHAPAGGGRRPFVSLLDSGGESFSSPAFAAFLEQRRRSGRDLCFVVGGAYGLEDLDAAEHRFSLGPMTLPHQLARVVLLEQLYRGHKILAGEPYHH</sequence>
<dbReference type="InterPro" id="IPR029026">
    <property type="entry name" value="tRNA_m1G_MTases_N"/>
</dbReference>